<feature type="transmembrane region" description="Helical" evidence="5">
    <location>
        <begin position="71"/>
        <end position="97"/>
    </location>
</feature>
<dbReference type="InterPro" id="IPR023352">
    <property type="entry name" value="MAPEG-like_dom_sf"/>
</dbReference>
<keyword evidence="7" id="KW-1185">Reference proteome</keyword>
<gene>
    <name evidence="6" type="ORF">DFR51_2486</name>
</gene>
<proteinExistence type="predicted"/>
<accession>A0ABX9SZ93</accession>
<protein>
    <submittedName>
        <fullName evidence="6">MAPEG family protein</fullName>
    </submittedName>
</protein>
<evidence type="ECO:0000313" key="7">
    <source>
        <dbReference type="Proteomes" id="UP000276029"/>
    </source>
</evidence>
<evidence type="ECO:0000256" key="2">
    <source>
        <dbReference type="ARBA" id="ARBA00022692"/>
    </source>
</evidence>
<comment type="subcellular location">
    <subcellularLocation>
        <location evidence="1">Membrane</location>
    </subcellularLocation>
</comment>
<evidence type="ECO:0000313" key="6">
    <source>
        <dbReference type="EMBL" id="RKS89268.1"/>
    </source>
</evidence>
<keyword evidence="4 5" id="KW-0472">Membrane</keyword>
<dbReference type="PANTHER" id="PTHR35371">
    <property type="entry name" value="INNER MEMBRANE PROTEIN"/>
    <property type="match status" value="1"/>
</dbReference>
<reference evidence="6 7" key="1">
    <citation type="submission" date="2018-10" db="EMBL/GenBank/DDBJ databases">
        <title>Genomic Encyclopedia of Type Strains, Phase IV (KMG-IV): sequencing the most valuable type-strain genomes for metagenomic binning, comparative biology and taxonomic classification.</title>
        <authorList>
            <person name="Goeker M."/>
        </authorList>
    </citation>
    <scope>NUCLEOTIDE SEQUENCE [LARGE SCALE GENOMIC DNA]</scope>
    <source>
        <strain evidence="6 7">DSM 19791</strain>
    </source>
</reference>
<keyword evidence="2 5" id="KW-0812">Transmembrane</keyword>
<evidence type="ECO:0000256" key="3">
    <source>
        <dbReference type="ARBA" id="ARBA00022989"/>
    </source>
</evidence>
<feature type="transmembrane region" description="Helical" evidence="5">
    <location>
        <begin position="104"/>
        <end position="134"/>
    </location>
</feature>
<dbReference type="Proteomes" id="UP000276029">
    <property type="component" value="Unassembled WGS sequence"/>
</dbReference>
<dbReference type="Gene3D" id="1.20.120.550">
    <property type="entry name" value="Membrane associated eicosanoid/glutathione metabolism-like domain"/>
    <property type="match status" value="1"/>
</dbReference>
<dbReference type="EMBL" id="RBWX01000008">
    <property type="protein sequence ID" value="RKS89268.1"/>
    <property type="molecule type" value="Genomic_DNA"/>
</dbReference>
<dbReference type="RefSeq" id="WP_207790682.1">
    <property type="nucleotide sequence ID" value="NZ_RBWX01000008.1"/>
</dbReference>
<evidence type="ECO:0000256" key="1">
    <source>
        <dbReference type="ARBA" id="ARBA00004370"/>
    </source>
</evidence>
<organism evidence="6 7">
    <name type="scientific">Sphingosinicella microcystinivorans</name>
    <dbReference type="NCBI Taxonomy" id="335406"/>
    <lineage>
        <taxon>Bacteria</taxon>
        <taxon>Pseudomonadati</taxon>
        <taxon>Pseudomonadota</taxon>
        <taxon>Alphaproteobacteria</taxon>
        <taxon>Sphingomonadales</taxon>
        <taxon>Sphingosinicellaceae</taxon>
        <taxon>Sphingosinicella</taxon>
    </lineage>
</organism>
<feature type="transmembrane region" description="Helical" evidence="5">
    <location>
        <begin position="12"/>
        <end position="29"/>
    </location>
</feature>
<dbReference type="PANTHER" id="PTHR35371:SF1">
    <property type="entry name" value="BLR7753 PROTEIN"/>
    <property type="match status" value="1"/>
</dbReference>
<comment type="caution">
    <text evidence="6">The sequence shown here is derived from an EMBL/GenBank/DDBJ whole genome shotgun (WGS) entry which is preliminary data.</text>
</comment>
<dbReference type="Pfam" id="PF01124">
    <property type="entry name" value="MAPEG"/>
    <property type="match status" value="1"/>
</dbReference>
<name>A0ABX9SZ93_SPHMI</name>
<sequence>MPASSITPELYYTCLTAMFTGLLWVPIILNRLAEMGIWTALKNPQPDTRPHAEWAYRLSAAHRNALENLAVFAPLALIVHVSGIGTATTAAWSLAFFGARVAHAIIYTFGIPLLRTIAFVVGFAAQVALAIYVLGAA</sequence>
<dbReference type="InterPro" id="IPR001129">
    <property type="entry name" value="Membr-assoc_MAPEG"/>
</dbReference>
<dbReference type="SUPFAM" id="SSF161084">
    <property type="entry name" value="MAPEG domain-like"/>
    <property type="match status" value="1"/>
</dbReference>
<evidence type="ECO:0000256" key="5">
    <source>
        <dbReference type="SAM" id="Phobius"/>
    </source>
</evidence>
<keyword evidence="3 5" id="KW-1133">Transmembrane helix</keyword>
<evidence type="ECO:0000256" key="4">
    <source>
        <dbReference type="ARBA" id="ARBA00023136"/>
    </source>
</evidence>